<dbReference type="EMBL" id="FNQP01000032">
    <property type="protein sequence ID" value="SEB07954.1"/>
    <property type="molecule type" value="Genomic_DNA"/>
</dbReference>
<evidence type="ECO:0000259" key="23">
    <source>
        <dbReference type="PROSITE" id="PS51007"/>
    </source>
</evidence>
<evidence type="ECO:0000256" key="10">
    <source>
        <dbReference type="ARBA" id="ARBA00022989"/>
    </source>
</evidence>
<dbReference type="PROSITE" id="PS00078">
    <property type="entry name" value="COX2"/>
    <property type="match status" value="1"/>
</dbReference>
<comment type="cofactor">
    <cofactor evidence="18">
        <name>Cu cation</name>
        <dbReference type="ChEBI" id="CHEBI:23378"/>
    </cofactor>
    <text evidence="18">Binds a copper A center.</text>
</comment>
<dbReference type="STRING" id="525918.SAMN05660964_03437"/>
<evidence type="ECO:0000256" key="5">
    <source>
        <dbReference type="ARBA" id="ARBA00022660"/>
    </source>
</evidence>
<keyword evidence="9 17" id="KW-0249">Electron transport</keyword>
<evidence type="ECO:0000256" key="14">
    <source>
        <dbReference type="ARBA" id="ARBA00024688"/>
    </source>
</evidence>
<evidence type="ECO:0000256" key="1">
    <source>
        <dbReference type="ARBA" id="ARBA00004141"/>
    </source>
</evidence>
<accession>A0A1H4GEH3</accession>
<keyword evidence="3 17" id="KW-0813">Transport</keyword>
<dbReference type="Gene3D" id="1.10.287.90">
    <property type="match status" value="1"/>
</dbReference>
<dbReference type="SUPFAM" id="SSF46626">
    <property type="entry name" value="Cytochrome c"/>
    <property type="match status" value="1"/>
</dbReference>
<feature type="chain" id="PRO_5011581645" description="Cytochrome c oxidase subunit 2" evidence="20">
    <location>
        <begin position="28"/>
        <end position="376"/>
    </location>
</feature>
<keyword evidence="12 18" id="KW-0186">Copper</keyword>
<evidence type="ECO:0000256" key="11">
    <source>
        <dbReference type="ARBA" id="ARBA00023004"/>
    </source>
</evidence>
<evidence type="ECO:0000256" key="18">
    <source>
        <dbReference type="RuleBase" id="RU004024"/>
    </source>
</evidence>
<evidence type="ECO:0000259" key="21">
    <source>
        <dbReference type="PROSITE" id="PS50857"/>
    </source>
</evidence>
<keyword evidence="11 16" id="KW-0408">Iron</keyword>
<dbReference type="OrthoDB" id="9781261at2"/>
<dbReference type="EC" id="7.1.1.9" evidence="18"/>
<evidence type="ECO:0000256" key="15">
    <source>
        <dbReference type="ARBA" id="ARBA00047816"/>
    </source>
</evidence>
<dbReference type="RefSeq" id="WP_093070620.1">
    <property type="nucleotide sequence ID" value="NZ_FNQP01000032.1"/>
</dbReference>
<dbReference type="PROSITE" id="PS50857">
    <property type="entry name" value="COX2_CUA"/>
    <property type="match status" value="1"/>
</dbReference>
<evidence type="ECO:0000313" key="24">
    <source>
        <dbReference type="EMBL" id="SEB07954.1"/>
    </source>
</evidence>
<dbReference type="InterPro" id="IPR011759">
    <property type="entry name" value="Cyt_c_oxidase_su2_TM_dom"/>
</dbReference>
<dbReference type="InterPro" id="IPR045187">
    <property type="entry name" value="CcO_II"/>
</dbReference>
<feature type="transmembrane region" description="Helical" evidence="19">
    <location>
        <begin position="92"/>
        <end position="113"/>
    </location>
</feature>
<dbReference type="InterPro" id="IPR001505">
    <property type="entry name" value="Copper_CuA"/>
</dbReference>
<dbReference type="Pfam" id="PF02790">
    <property type="entry name" value="COX2_TM"/>
    <property type="match status" value="1"/>
</dbReference>
<dbReference type="Pfam" id="PF13442">
    <property type="entry name" value="Cytochrome_CBB3"/>
    <property type="match status" value="1"/>
</dbReference>
<dbReference type="InterPro" id="IPR036909">
    <property type="entry name" value="Cyt_c-like_dom_sf"/>
</dbReference>
<evidence type="ECO:0000256" key="6">
    <source>
        <dbReference type="ARBA" id="ARBA00022692"/>
    </source>
</evidence>
<keyword evidence="20" id="KW-0732">Signal</keyword>
<evidence type="ECO:0000256" key="17">
    <source>
        <dbReference type="RuleBase" id="RU000456"/>
    </source>
</evidence>
<comment type="catalytic activity">
    <reaction evidence="15 18">
        <text>4 Fe(II)-[cytochrome c] + O2 + 8 H(+)(in) = 4 Fe(III)-[cytochrome c] + 2 H2O + 4 H(+)(out)</text>
        <dbReference type="Rhea" id="RHEA:11436"/>
        <dbReference type="Rhea" id="RHEA-COMP:10350"/>
        <dbReference type="Rhea" id="RHEA-COMP:14399"/>
        <dbReference type="ChEBI" id="CHEBI:15377"/>
        <dbReference type="ChEBI" id="CHEBI:15378"/>
        <dbReference type="ChEBI" id="CHEBI:15379"/>
        <dbReference type="ChEBI" id="CHEBI:29033"/>
        <dbReference type="ChEBI" id="CHEBI:29034"/>
        <dbReference type="EC" id="7.1.1.9"/>
    </reaction>
</comment>
<evidence type="ECO:0000256" key="8">
    <source>
        <dbReference type="ARBA" id="ARBA00022967"/>
    </source>
</evidence>
<evidence type="ECO:0000256" key="7">
    <source>
        <dbReference type="ARBA" id="ARBA00022723"/>
    </source>
</evidence>
<dbReference type="GO" id="GO:0020037">
    <property type="term" value="F:heme binding"/>
    <property type="evidence" value="ECO:0007669"/>
    <property type="project" value="InterPro"/>
</dbReference>
<dbReference type="PROSITE" id="PS50999">
    <property type="entry name" value="COX2_TM"/>
    <property type="match status" value="1"/>
</dbReference>
<dbReference type="Gene3D" id="2.60.40.420">
    <property type="entry name" value="Cupredoxins - blue copper proteins"/>
    <property type="match status" value="1"/>
</dbReference>
<keyword evidence="13 19" id="KW-0472">Membrane</keyword>
<keyword evidence="6 17" id="KW-0812">Transmembrane</keyword>
<dbReference type="SUPFAM" id="SSF81464">
    <property type="entry name" value="Cytochrome c oxidase subunit II-like, transmembrane region"/>
    <property type="match status" value="1"/>
</dbReference>
<comment type="similarity">
    <text evidence="2 17">Belongs to the cytochrome c oxidase subunit 2 family.</text>
</comment>
<comment type="function">
    <text evidence="14 18">Subunits I and II form the functional core of the enzyme complex. Electrons originating in cytochrome c are transferred via heme a and Cu(A) to the binuclear center formed by heme a3 and Cu(B).</text>
</comment>
<evidence type="ECO:0000256" key="4">
    <source>
        <dbReference type="ARBA" id="ARBA00022617"/>
    </source>
</evidence>
<name>A0A1H4GEH3_9GAMM</name>
<feature type="domain" description="Cytochrome oxidase subunit II transmembrane region profile" evidence="22">
    <location>
        <begin position="25"/>
        <end position="121"/>
    </location>
</feature>
<evidence type="ECO:0000256" key="13">
    <source>
        <dbReference type="ARBA" id="ARBA00023136"/>
    </source>
</evidence>
<dbReference type="Pfam" id="PF00116">
    <property type="entry name" value="COX2"/>
    <property type="match status" value="1"/>
</dbReference>
<dbReference type="GO" id="GO:0042773">
    <property type="term" value="P:ATP synthesis coupled electron transport"/>
    <property type="evidence" value="ECO:0007669"/>
    <property type="project" value="TreeGrafter"/>
</dbReference>
<reference evidence="24 25" key="1">
    <citation type="submission" date="2016-10" db="EMBL/GenBank/DDBJ databases">
        <authorList>
            <person name="de Groot N.N."/>
        </authorList>
    </citation>
    <scope>NUCLEOTIDE SEQUENCE [LARGE SCALE GENOMIC DNA]</scope>
    <source>
        <strain evidence="24 25">DSM 21228</strain>
    </source>
</reference>
<proteinExistence type="inferred from homology"/>
<sequence length="376" mass="41210">MLPRRDKCLSALFITGGAWLFSSMAHAAYEYNLTPPASTLTQEIFDLHMLTTIVGTIIMALVTGMIIYALINFRHAKGAIPDQEFHNGWFGRWAWVLVPVIVLSIDLTIASSASSTLNSVESHDKADVTVKVIGSQWKWTYEYMDDDIKIVSNLKKLEPTDPLYLRDVDDPLVLPTGKRVRFLLTSSDVLHNWGIAEIVPKKINIPGYINETWTHITKEGTYRGQCYENCGTGHAFMPAVVRAVSPTEYEQWKVARKAQQAQAAAEASADKVWAKAELMAKGEEVYTKNCLACHQANGQGLPGVFPALAGSKIANNTAALADHIAIVVKGKAGTAMAAWGPQLNDLDIAAVVTYERNAWGNTAGELVQPKDIKAAR</sequence>
<dbReference type="InterPro" id="IPR002429">
    <property type="entry name" value="CcO_II-like_C"/>
</dbReference>
<gene>
    <name evidence="24" type="ORF">SAMN05660964_03437</name>
</gene>
<dbReference type="InterPro" id="IPR036257">
    <property type="entry name" value="Cyt_c_oxidase_su2_TM_sf"/>
</dbReference>
<keyword evidence="7 16" id="KW-0479">Metal-binding</keyword>
<evidence type="ECO:0000256" key="20">
    <source>
        <dbReference type="SAM" id="SignalP"/>
    </source>
</evidence>
<keyword evidence="10 19" id="KW-1133">Transmembrane helix</keyword>
<evidence type="ECO:0000256" key="3">
    <source>
        <dbReference type="ARBA" id="ARBA00022448"/>
    </source>
</evidence>
<dbReference type="InterPro" id="IPR009056">
    <property type="entry name" value="Cyt_c-like_dom"/>
</dbReference>
<feature type="domain" description="Cytochrome oxidase subunit II copper A binding" evidence="21">
    <location>
        <begin position="125"/>
        <end position="255"/>
    </location>
</feature>
<dbReference type="NCBIfam" id="TIGR02866">
    <property type="entry name" value="CoxB"/>
    <property type="match status" value="1"/>
</dbReference>
<keyword evidence="8" id="KW-1278">Translocase</keyword>
<organism evidence="24 25">
    <name type="scientific">Thiothrix caldifontis</name>
    <dbReference type="NCBI Taxonomy" id="525918"/>
    <lineage>
        <taxon>Bacteria</taxon>
        <taxon>Pseudomonadati</taxon>
        <taxon>Pseudomonadota</taxon>
        <taxon>Gammaproteobacteria</taxon>
        <taxon>Thiotrichales</taxon>
        <taxon>Thiotrichaceae</taxon>
        <taxon>Thiothrix</taxon>
    </lineage>
</organism>
<evidence type="ECO:0000256" key="19">
    <source>
        <dbReference type="SAM" id="Phobius"/>
    </source>
</evidence>
<evidence type="ECO:0000256" key="9">
    <source>
        <dbReference type="ARBA" id="ARBA00022982"/>
    </source>
</evidence>
<dbReference type="Gene3D" id="1.10.760.10">
    <property type="entry name" value="Cytochrome c-like domain"/>
    <property type="match status" value="1"/>
</dbReference>
<dbReference type="GO" id="GO:0005507">
    <property type="term" value="F:copper ion binding"/>
    <property type="evidence" value="ECO:0007669"/>
    <property type="project" value="InterPro"/>
</dbReference>
<keyword evidence="5 17" id="KW-0679">Respiratory chain</keyword>
<feature type="transmembrane region" description="Helical" evidence="19">
    <location>
        <begin position="51"/>
        <end position="71"/>
    </location>
</feature>
<keyword evidence="25" id="KW-1185">Reference proteome</keyword>
<feature type="domain" description="Cytochrome c" evidence="23">
    <location>
        <begin position="277"/>
        <end position="359"/>
    </location>
</feature>
<protein>
    <recommendedName>
        <fullName evidence="18">Cytochrome c oxidase subunit 2</fullName>
        <ecNumber evidence="18">7.1.1.9</ecNumber>
    </recommendedName>
</protein>
<dbReference type="GO" id="GO:0016491">
    <property type="term" value="F:oxidoreductase activity"/>
    <property type="evidence" value="ECO:0007669"/>
    <property type="project" value="InterPro"/>
</dbReference>
<evidence type="ECO:0000256" key="16">
    <source>
        <dbReference type="PROSITE-ProRule" id="PRU00433"/>
    </source>
</evidence>
<evidence type="ECO:0000313" key="25">
    <source>
        <dbReference type="Proteomes" id="UP000199397"/>
    </source>
</evidence>
<dbReference type="PROSITE" id="PS51007">
    <property type="entry name" value="CYTC"/>
    <property type="match status" value="1"/>
</dbReference>
<dbReference type="InterPro" id="IPR014222">
    <property type="entry name" value="Cyt_c_oxidase_su2"/>
</dbReference>
<dbReference type="GO" id="GO:0005886">
    <property type="term" value="C:plasma membrane"/>
    <property type="evidence" value="ECO:0007669"/>
    <property type="project" value="UniProtKB-SubCell"/>
</dbReference>
<evidence type="ECO:0000256" key="2">
    <source>
        <dbReference type="ARBA" id="ARBA00007866"/>
    </source>
</evidence>
<keyword evidence="4 16" id="KW-0349">Heme</keyword>
<comment type="subcellular location">
    <subcellularLocation>
        <location evidence="17">Cell membrane</location>
        <topology evidence="17">Multi-pass membrane protein</topology>
    </subcellularLocation>
    <subcellularLocation>
        <location evidence="1">Membrane</location>
        <topology evidence="1">Multi-pass membrane protein</topology>
    </subcellularLocation>
</comment>
<evidence type="ECO:0000259" key="22">
    <source>
        <dbReference type="PROSITE" id="PS50999"/>
    </source>
</evidence>
<dbReference type="SUPFAM" id="SSF49503">
    <property type="entry name" value="Cupredoxins"/>
    <property type="match status" value="1"/>
</dbReference>
<evidence type="ECO:0000256" key="12">
    <source>
        <dbReference type="ARBA" id="ARBA00023008"/>
    </source>
</evidence>
<dbReference type="PANTHER" id="PTHR22888:SF9">
    <property type="entry name" value="CYTOCHROME C OXIDASE SUBUNIT 2"/>
    <property type="match status" value="1"/>
</dbReference>
<dbReference type="PANTHER" id="PTHR22888">
    <property type="entry name" value="CYTOCHROME C OXIDASE, SUBUNIT II"/>
    <property type="match status" value="1"/>
</dbReference>
<dbReference type="AlphaFoldDB" id="A0A1H4GEH3"/>
<dbReference type="GO" id="GO:0004129">
    <property type="term" value="F:cytochrome-c oxidase activity"/>
    <property type="evidence" value="ECO:0007669"/>
    <property type="project" value="UniProtKB-EC"/>
</dbReference>
<dbReference type="Proteomes" id="UP000199397">
    <property type="component" value="Unassembled WGS sequence"/>
</dbReference>
<dbReference type="InterPro" id="IPR008972">
    <property type="entry name" value="Cupredoxin"/>
</dbReference>
<dbReference type="PRINTS" id="PR01166">
    <property type="entry name" value="CYCOXIDASEII"/>
</dbReference>
<feature type="signal peptide" evidence="20">
    <location>
        <begin position="1"/>
        <end position="27"/>
    </location>
</feature>